<evidence type="ECO:0000313" key="2">
    <source>
        <dbReference type="EMBL" id="CAB4169701.1"/>
    </source>
</evidence>
<evidence type="ECO:0000313" key="3">
    <source>
        <dbReference type="EMBL" id="CAB4197839.1"/>
    </source>
</evidence>
<proteinExistence type="predicted"/>
<accession>A0A6J5RLJ4</accession>
<keyword evidence="1" id="KW-0472">Membrane</keyword>
<dbReference type="EMBL" id="LR797254">
    <property type="protein sequence ID" value="CAB4197839.1"/>
    <property type="molecule type" value="Genomic_DNA"/>
</dbReference>
<name>A0A6J5RLJ4_9CAUD</name>
<evidence type="ECO:0000256" key="1">
    <source>
        <dbReference type="SAM" id="Phobius"/>
    </source>
</evidence>
<protein>
    <submittedName>
        <fullName evidence="3">Uncharacterized protein</fullName>
    </submittedName>
</protein>
<dbReference type="EMBL" id="LR796844">
    <property type="protein sequence ID" value="CAB4169701.1"/>
    <property type="molecule type" value="Genomic_DNA"/>
</dbReference>
<gene>
    <name evidence="3" type="ORF">UFOVP1305_36</name>
    <name evidence="2" type="ORF">UFOVP896_74</name>
</gene>
<keyword evidence="1" id="KW-1133">Transmembrane helix</keyword>
<sequence length="87" mass="9689">MSRINERSSFDVPTRVRLLESDADQVERLLMTHIESSAERLDTLVREVRDQTDALRASIASTARMGVGILCSLVVASIMFAIQIAVR</sequence>
<keyword evidence="1" id="KW-0812">Transmembrane</keyword>
<feature type="transmembrane region" description="Helical" evidence="1">
    <location>
        <begin position="65"/>
        <end position="86"/>
    </location>
</feature>
<organism evidence="3">
    <name type="scientific">uncultured Caudovirales phage</name>
    <dbReference type="NCBI Taxonomy" id="2100421"/>
    <lineage>
        <taxon>Viruses</taxon>
        <taxon>Duplodnaviria</taxon>
        <taxon>Heunggongvirae</taxon>
        <taxon>Uroviricota</taxon>
        <taxon>Caudoviricetes</taxon>
        <taxon>Peduoviridae</taxon>
        <taxon>Maltschvirus</taxon>
        <taxon>Maltschvirus maltsch</taxon>
    </lineage>
</organism>
<reference evidence="3" key="1">
    <citation type="submission" date="2020-05" db="EMBL/GenBank/DDBJ databases">
        <authorList>
            <person name="Chiriac C."/>
            <person name="Salcher M."/>
            <person name="Ghai R."/>
            <person name="Kavagutti S V."/>
        </authorList>
    </citation>
    <scope>NUCLEOTIDE SEQUENCE</scope>
</reference>